<comment type="caution">
    <text evidence="1">The sequence shown here is derived from an EMBL/GenBank/DDBJ whole genome shotgun (WGS) entry which is preliminary data.</text>
</comment>
<gene>
    <name evidence="1" type="ORF">E3N88_40163</name>
</gene>
<dbReference type="EMBL" id="SZYD01000019">
    <property type="protein sequence ID" value="KAD2393186.1"/>
    <property type="molecule type" value="Genomic_DNA"/>
</dbReference>
<organism evidence="1 2">
    <name type="scientific">Mikania micrantha</name>
    <name type="common">bitter vine</name>
    <dbReference type="NCBI Taxonomy" id="192012"/>
    <lineage>
        <taxon>Eukaryota</taxon>
        <taxon>Viridiplantae</taxon>
        <taxon>Streptophyta</taxon>
        <taxon>Embryophyta</taxon>
        <taxon>Tracheophyta</taxon>
        <taxon>Spermatophyta</taxon>
        <taxon>Magnoliopsida</taxon>
        <taxon>eudicotyledons</taxon>
        <taxon>Gunneridae</taxon>
        <taxon>Pentapetalae</taxon>
        <taxon>asterids</taxon>
        <taxon>campanulids</taxon>
        <taxon>Asterales</taxon>
        <taxon>Asteraceae</taxon>
        <taxon>Asteroideae</taxon>
        <taxon>Heliantheae alliance</taxon>
        <taxon>Eupatorieae</taxon>
        <taxon>Mikania</taxon>
    </lineage>
</organism>
<protein>
    <submittedName>
        <fullName evidence="1">Uncharacterized protein</fullName>
    </submittedName>
</protein>
<name>A0A5N6LLX4_9ASTR</name>
<evidence type="ECO:0000313" key="1">
    <source>
        <dbReference type="EMBL" id="KAD2393186.1"/>
    </source>
</evidence>
<dbReference type="AlphaFoldDB" id="A0A5N6LLX4"/>
<dbReference type="Proteomes" id="UP000326396">
    <property type="component" value="Linkage Group LG9"/>
</dbReference>
<reference evidence="1 2" key="1">
    <citation type="submission" date="2019-05" db="EMBL/GenBank/DDBJ databases">
        <title>Mikania micrantha, genome provides insights into the molecular mechanism of rapid growth.</title>
        <authorList>
            <person name="Liu B."/>
        </authorList>
    </citation>
    <scope>NUCLEOTIDE SEQUENCE [LARGE SCALE GENOMIC DNA]</scope>
    <source>
        <strain evidence="1">NLD-2019</strain>
        <tissue evidence="1">Leaf</tissue>
    </source>
</reference>
<keyword evidence="2" id="KW-1185">Reference proteome</keyword>
<sequence>MKILRSQNLNFEYTISGTNFRMTELQLVPDHNMSAYLGDPPEKHAMFKSIVDGLILSPVNYATMDHPLIISSFIYDFWNSITERTDANGNVSLIGKVQ</sequence>
<accession>A0A5N6LLX4</accession>
<evidence type="ECO:0000313" key="2">
    <source>
        <dbReference type="Proteomes" id="UP000326396"/>
    </source>
</evidence>
<proteinExistence type="predicted"/>